<dbReference type="Proteomes" id="UP001156627">
    <property type="component" value="Unassembled WGS sequence"/>
</dbReference>
<keyword evidence="2" id="KW-1185">Reference proteome</keyword>
<evidence type="ECO:0000313" key="1">
    <source>
        <dbReference type="EMBL" id="GLQ90254.1"/>
    </source>
</evidence>
<gene>
    <name evidence="1" type="ORF">GCM10007898_38290</name>
</gene>
<evidence type="ECO:0000313" key="2">
    <source>
        <dbReference type="Proteomes" id="UP001156627"/>
    </source>
</evidence>
<sequence>MNIYSDRYVRDLFSAKRRARNAAHVLPYYWRVEDPALRASLRETYQDDLLQELKGFQRAWSMRSSVWMTYFAHRAKSVTLALDMPVAIEIADRLERAASGIEPASLNSIYGSFHALEEFAIRYFE</sequence>
<protein>
    <submittedName>
        <fullName evidence="1">Uncharacterized protein</fullName>
    </submittedName>
</protein>
<name>A0ABQ5XEZ4_9GAMM</name>
<dbReference type="EMBL" id="BSOA01000048">
    <property type="protein sequence ID" value="GLQ90254.1"/>
    <property type="molecule type" value="Genomic_DNA"/>
</dbReference>
<reference evidence="2" key="1">
    <citation type="journal article" date="2019" name="Int. J. Syst. Evol. Microbiol.">
        <title>The Global Catalogue of Microorganisms (GCM) 10K type strain sequencing project: providing services to taxonomists for standard genome sequencing and annotation.</title>
        <authorList>
            <consortium name="The Broad Institute Genomics Platform"/>
            <consortium name="The Broad Institute Genome Sequencing Center for Infectious Disease"/>
            <person name="Wu L."/>
            <person name="Ma J."/>
        </authorList>
    </citation>
    <scope>NUCLEOTIDE SEQUENCE [LARGE SCALE GENOMIC DNA]</scope>
    <source>
        <strain evidence="2">NBRC 111981</strain>
    </source>
</reference>
<accession>A0ABQ5XEZ4</accession>
<comment type="caution">
    <text evidence="1">The sequence shown here is derived from an EMBL/GenBank/DDBJ whole genome shotgun (WGS) entry which is preliminary data.</text>
</comment>
<organism evidence="1 2">
    <name type="scientific">Dyella flagellata</name>
    <dbReference type="NCBI Taxonomy" id="1867833"/>
    <lineage>
        <taxon>Bacteria</taxon>
        <taxon>Pseudomonadati</taxon>
        <taxon>Pseudomonadota</taxon>
        <taxon>Gammaproteobacteria</taxon>
        <taxon>Lysobacterales</taxon>
        <taxon>Rhodanobacteraceae</taxon>
        <taxon>Dyella</taxon>
    </lineage>
</organism>
<proteinExistence type="predicted"/>
<dbReference type="RefSeq" id="WP_284333679.1">
    <property type="nucleotide sequence ID" value="NZ_BSOA01000048.1"/>
</dbReference>